<dbReference type="HOGENOM" id="CLU_003242_0_0_1"/>
<keyword evidence="1 4" id="KW-0479">Metal-binding</keyword>
<feature type="region of interest" description="Disordered" evidence="5">
    <location>
        <begin position="1376"/>
        <end position="1623"/>
    </location>
</feature>
<dbReference type="PROSITE" id="PS00478">
    <property type="entry name" value="LIM_DOMAIN_1"/>
    <property type="match status" value="1"/>
</dbReference>
<evidence type="ECO:0000256" key="4">
    <source>
        <dbReference type="PROSITE-ProRule" id="PRU00125"/>
    </source>
</evidence>
<keyword evidence="2 4" id="KW-0862">Zinc</keyword>
<feature type="region of interest" description="Disordered" evidence="5">
    <location>
        <begin position="1654"/>
        <end position="1690"/>
    </location>
</feature>
<feature type="compositionally biased region" description="Polar residues" evidence="5">
    <location>
        <begin position="1331"/>
        <end position="1342"/>
    </location>
</feature>
<dbReference type="PROSITE" id="PS50023">
    <property type="entry name" value="LIM_DOMAIN_2"/>
    <property type="match status" value="1"/>
</dbReference>
<feature type="region of interest" description="Disordered" evidence="5">
    <location>
        <begin position="612"/>
        <end position="639"/>
    </location>
</feature>
<feature type="region of interest" description="Disordered" evidence="5">
    <location>
        <begin position="1330"/>
        <end position="1357"/>
    </location>
</feature>
<dbReference type="SMART" id="SM00228">
    <property type="entry name" value="PDZ"/>
    <property type="match status" value="1"/>
</dbReference>
<dbReference type="Gene3D" id="1.10.418.10">
    <property type="entry name" value="Calponin-like domain"/>
    <property type="match status" value="1"/>
</dbReference>
<feature type="compositionally biased region" description="Basic and acidic residues" evidence="5">
    <location>
        <begin position="985"/>
        <end position="999"/>
    </location>
</feature>
<evidence type="ECO:0000256" key="2">
    <source>
        <dbReference type="ARBA" id="ARBA00022833"/>
    </source>
</evidence>
<organism evidence="9 10">
    <name type="scientific">Lepisosteus oculatus</name>
    <name type="common">Spotted gar</name>
    <dbReference type="NCBI Taxonomy" id="7918"/>
    <lineage>
        <taxon>Eukaryota</taxon>
        <taxon>Metazoa</taxon>
        <taxon>Chordata</taxon>
        <taxon>Craniata</taxon>
        <taxon>Vertebrata</taxon>
        <taxon>Euteleostomi</taxon>
        <taxon>Actinopterygii</taxon>
        <taxon>Neopterygii</taxon>
        <taxon>Holostei</taxon>
        <taxon>Semionotiformes</taxon>
        <taxon>Lepisosteidae</taxon>
        <taxon>Lepisosteus</taxon>
    </lineage>
</organism>
<protein>
    <submittedName>
        <fullName evidence="9">LIM domain 7a</fullName>
    </submittedName>
</protein>
<name>W5N084_LEPOC</name>
<dbReference type="CDD" id="cd08368">
    <property type="entry name" value="LIM"/>
    <property type="match status" value="1"/>
</dbReference>
<evidence type="ECO:0000256" key="5">
    <source>
        <dbReference type="SAM" id="MobiDB-lite"/>
    </source>
</evidence>
<feature type="compositionally biased region" description="Polar residues" evidence="5">
    <location>
        <begin position="1602"/>
        <end position="1613"/>
    </location>
</feature>
<dbReference type="SMART" id="SM00132">
    <property type="entry name" value="LIM"/>
    <property type="match status" value="1"/>
</dbReference>
<feature type="compositionally biased region" description="Basic and acidic residues" evidence="5">
    <location>
        <begin position="1475"/>
        <end position="1553"/>
    </location>
</feature>
<dbReference type="InterPro" id="IPR041489">
    <property type="entry name" value="PDZ_6"/>
</dbReference>
<dbReference type="InterPro" id="IPR029978">
    <property type="entry name" value="LMO-7"/>
</dbReference>
<feature type="compositionally biased region" description="Polar residues" evidence="5">
    <location>
        <begin position="876"/>
        <end position="904"/>
    </location>
</feature>
<dbReference type="InParanoid" id="W5N084"/>
<dbReference type="CDD" id="cd00136">
    <property type="entry name" value="PDZ_canonical"/>
    <property type="match status" value="1"/>
</dbReference>
<dbReference type="PANTHER" id="PTHR46767:SF1">
    <property type="entry name" value="LIM DOMAIN ONLY PROTEIN 7"/>
    <property type="match status" value="1"/>
</dbReference>
<feature type="region of interest" description="Disordered" evidence="5">
    <location>
        <begin position="1257"/>
        <end position="1290"/>
    </location>
</feature>
<feature type="region of interest" description="Disordered" evidence="5">
    <location>
        <begin position="235"/>
        <end position="305"/>
    </location>
</feature>
<feature type="compositionally biased region" description="Polar residues" evidence="5">
    <location>
        <begin position="1022"/>
        <end position="1033"/>
    </location>
</feature>
<dbReference type="InterPro" id="IPR031865">
    <property type="entry name" value="DUF4757"/>
</dbReference>
<feature type="compositionally biased region" description="Low complexity" evidence="5">
    <location>
        <begin position="956"/>
        <end position="984"/>
    </location>
</feature>
<evidence type="ECO:0000313" key="9">
    <source>
        <dbReference type="Ensembl" id="ENSLOCP00000014043.1"/>
    </source>
</evidence>
<dbReference type="Pfam" id="PF17820">
    <property type="entry name" value="PDZ_6"/>
    <property type="match status" value="1"/>
</dbReference>
<dbReference type="PROSITE" id="PS50021">
    <property type="entry name" value="CH"/>
    <property type="match status" value="1"/>
</dbReference>
<dbReference type="InterPro" id="IPR001478">
    <property type="entry name" value="PDZ"/>
</dbReference>
<dbReference type="Gene3D" id="2.30.42.10">
    <property type="match status" value="1"/>
</dbReference>
<evidence type="ECO:0000256" key="3">
    <source>
        <dbReference type="ARBA" id="ARBA00023038"/>
    </source>
</evidence>
<feature type="compositionally biased region" description="Low complexity" evidence="5">
    <location>
        <begin position="1343"/>
        <end position="1352"/>
    </location>
</feature>
<dbReference type="InterPro" id="IPR001781">
    <property type="entry name" value="Znf_LIM"/>
</dbReference>
<dbReference type="Proteomes" id="UP000018468">
    <property type="component" value="Linkage group LG17"/>
</dbReference>
<keyword evidence="3 4" id="KW-0440">LIM domain</keyword>
<dbReference type="SUPFAM" id="SSF47576">
    <property type="entry name" value="Calponin-homology domain, CH-domain"/>
    <property type="match status" value="1"/>
</dbReference>
<dbReference type="GO" id="GO:0030155">
    <property type="term" value="P:regulation of cell adhesion"/>
    <property type="evidence" value="ECO:0007669"/>
    <property type="project" value="InterPro"/>
</dbReference>
<accession>W5N084</accession>
<dbReference type="GO" id="GO:0023051">
    <property type="term" value="P:regulation of signaling"/>
    <property type="evidence" value="ECO:0007669"/>
    <property type="project" value="InterPro"/>
</dbReference>
<feature type="compositionally biased region" description="Basic and acidic residues" evidence="5">
    <location>
        <begin position="1434"/>
        <end position="1463"/>
    </location>
</feature>
<dbReference type="PROSITE" id="PS50106">
    <property type="entry name" value="PDZ"/>
    <property type="match status" value="1"/>
</dbReference>
<dbReference type="SMART" id="SM00033">
    <property type="entry name" value="CH"/>
    <property type="match status" value="1"/>
</dbReference>
<sequence length="1832" mass="207190">IQEVTNKKFGSNNFRSALENGVLLCDLINKIKPGIIKKVNRLSTPIAGLDNVNVFLKACGRLGLKEAQLFHPGDLQDLSTRVTVKPEETDRRLKNVLITIYWLGRKAQTDPFYNGPHLNLKAFEGLLGTALSKVLEESGSLKRIGRDSGYGESWYAEKGELLLLPASHQRDDSLDSLDSVGSRSLSNSSDATLKGSCEGCGSDVELESAFKMSENKDGLQYRRVAVVEPKNNAQFNQFLPTKDKQAGYVPAPLRKKRAERHEDNRRSWASPMYTEEDGSFSSEEETGRSNPIPPNGHPLQGHPPATHLRLAYDYESDSDSEGERRQPNVQLDDLASRRFQTHTPAFPANYAVPVHSADFCCHLSGSLPLGALSPAPGLAVGSSTQQRGGVKVDSDPSAPEQVLISDLCQTSEEEEGTADPQKDDLYARKVGLVLQPSAIVAYDTFLPKYWTPEEDLHVHKIKLGSQRRPWYRKIQGFSQKSSSSSEESDCEGNLYFVPSSARDEQPPQSVSHKHLSHSLLLLNSSLSMQPQTLKGATEHSQFTKPCASVPRLDPTTGPRVVKCERNSFLSPLQQQDSGDISEKFLPDLENDDMFARRTGSFQSLVNLQCTSPEAREDRIPDSEPESSIVTQTRREESATPDVKKDDLVFRKVRLGSLKMGLSLSGAPDVYHAIPVPEPWALPPSLRSRLLCQPRTPIPEEEGEEGEEVEGKLCASHPKVDDMLVRKLGGVQPHTSVPVTIPVPTTCSEEDLQKWKAIQEASRQRHKKKLMVKRLLEKHSGGNGSKSMNDVTQDTEITRQIRFEGLQKLRTQIKESDNKWQDDLAKWKSRRKSFNNDLVKKMAEREEIELLTSTDTERKTKTFREMQEERENRGMRTLSTTTAESMSLHSSNEDVFTEQKPTSRALSERSYTVEVDNPYTAQTRVAPPSTPSRRAQKEHTESSTPRVAPMPTCTPVSTAASSSFRTATSPTSKTEATTTSTASRATESRLLFEKSSEEKSSVPLYTHNSMDTKPGVARVSASLPRSYQRSDSLRLSSVVAPRPFGTQSNKIASLSRAFTMDDAHNRYNGERERSQKTSTPSRYSQFMTEDDAQSQSSSVLSSNEEEEQEEEMDPSPPAPNTSSTLGCMLVQIVLPPGKEQYSDMRIILNQKPNSNRDFGFTTTWDSTAAIVKSIEHGSPAELCQLQVNDEILTVNGLKVSEMDYTQWKESMDKAHQNGNLVMDIRRYGKNNWGRDLPSLPFKSHKTINLTSMDATLIGSPEKYSNTSRDLTSRESPGETRKPDFMSEPVNDAATKEVNGGFRGEAVTMRHKESEPISLKNLKRRSEFFEQGGSESAISDLQVPSISTSSSRWSWDPEEERRRQEKWQKEQERQLQEKYKREQERLEEEWRRAQQEAEKEGSKYYEEERRIIEVNTKPCLTHQSPDSPPSPQTWSWKDRSTLGEESSRITEEKDVARLQDEEAQRLKQQQQQEEEEERRRMRQSQEEEARLEEERRRQAEQEARQRQEEQREKERKQREEEERQRQEEQRRRQQDEERRRQEAAEEQHREQERLRLRQQQQQQQRSGDTYGFSKIQPEIEVSDRNKSKSTSDLDDDYTADGKGTSKSMDSTWSRADSQKKDQALSQAELERQRIIEEMKKKNQLVTDSSWIRQRSASVNKEPVSFSGPMRRGESLDNLDSPRSNSLKHPPWISSSSSISSSLVQDFSRYPQPVSTSNRSYMRTPSTLPTSLSMGSLKQGLWNQPSPDLLLQQQQRSRSVSGKKICAYCDAPLGKGAAMVIESLGLCYHLQCFKCIDCGSDLGGSETGAEVRIRNRQLYCNSCYLRFKTGQPTAM</sequence>
<evidence type="ECO:0000256" key="1">
    <source>
        <dbReference type="ARBA" id="ARBA00022723"/>
    </source>
</evidence>
<dbReference type="InterPro" id="IPR036034">
    <property type="entry name" value="PDZ_sf"/>
</dbReference>
<feature type="compositionally biased region" description="Acidic residues" evidence="5">
    <location>
        <begin position="1102"/>
        <end position="1112"/>
    </location>
</feature>
<dbReference type="GO" id="GO:0080090">
    <property type="term" value="P:regulation of primary metabolic process"/>
    <property type="evidence" value="ECO:0007669"/>
    <property type="project" value="UniProtKB-ARBA"/>
</dbReference>
<feature type="compositionally biased region" description="Basic and acidic residues" evidence="5">
    <location>
        <begin position="1269"/>
        <end position="1283"/>
    </location>
</feature>
<dbReference type="GO" id="GO:0046872">
    <property type="term" value="F:metal ion binding"/>
    <property type="evidence" value="ECO:0007669"/>
    <property type="project" value="UniProtKB-KW"/>
</dbReference>
<dbReference type="GO" id="GO:0010604">
    <property type="term" value="P:positive regulation of macromolecule metabolic process"/>
    <property type="evidence" value="ECO:0007669"/>
    <property type="project" value="UniProtKB-ARBA"/>
</dbReference>
<dbReference type="SUPFAM" id="SSF50156">
    <property type="entry name" value="PDZ domain-like"/>
    <property type="match status" value="1"/>
</dbReference>
<evidence type="ECO:0000259" key="8">
    <source>
        <dbReference type="PROSITE" id="PS50106"/>
    </source>
</evidence>
<evidence type="ECO:0000259" key="7">
    <source>
        <dbReference type="PROSITE" id="PS50023"/>
    </source>
</evidence>
<dbReference type="Gene3D" id="2.10.110.10">
    <property type="entry name" value="Cysteine Rich Protein"/>
    <property type="match status" value="1"/>
</dbReference>
<feature type="region of interest" description="Disordered" evidence="5">
    <location>
        <begin position="1063"/>
        <end position="1123"/>
    </location>
</feature>
<feature type="domain" description="PDZ" evidence="8">
    <location>
        <begin position="1144"/>
        <end position="1225"/>
    </location>
</feature>
<dbReference type="Pfam" id="PF00307">
    <property type="entry name" value="CH"/>
    <property type="match status" value="1"/>
</dbReference>
<dbReference type="EMBL" id="AHAT01035001">
    <property type="status" value="NOT_ANNOTATED_CDS"/>
    <property type="molecule type" value="Genomic_DNA"/>
</dbReference>
<reference evidence="9" key="2">
    <citation type="submission" date="2025-08" db="UniProtKB">
        <authorList>
            <consortium name="Ensembl"/>
        </authorList>
    </citation>
    <scope>IDENTIFICATION</scope>
</reference>
<keyword evidence="10" id="KW-1185">Reference proteome</keyword>
<proteinExistence type="predicted"/>
<feature type="compositionally biased region" description="Polar residues" evidence="5">
    <location>
        <begin position="1075"/>
        <end position="1086"/>
    </location>
</feature>
<dbReference type="Ensembl" id="ENSLOCT00000014072.1">
    <property type="protein sequence ID" value="ENSLOCP00000014043.1"/>
    <property type="gene ID" value="ENSLOCG00000011412.1"/>
</dbReference>
<feature type="compositionally biased region" description="Basic and acidic residues" evidence="5">
    <location>
        <begin position="1579"/>
        <end position="1589"/>
    </location>
</feature>
<feature type="compositionally biased region" description="Basic and acidic residues" evidence="5">
    <location>
        <begin position="1063"/>
        <end position="1074"/>
    </location>
</feature>
<feature type="domain" description="LIM zinc-binding" evidence="7">
    <location>
        <begin position="1761"/>
        <end position="1827"/>
    </location>
</feature>
<dbReference type="Bgee" id="ENSLOCG00000011412">
    <property type="expression patterns" value="Expressed in heart and 13 other cell types or tissues"/>
</dbReference>
<dbReference type="eggNOG" id="KOG1704">
    <property type="taxonomic scope" value="Eukaryota"/>
</dbReference>
<feature type="compositionally biased region" description="Low complexity" evidence="5">
    <location>
        <begin position="176"/>
        <end position="190"/>
    </location>
</feature>
<reference evidence="10" key="1">
    <citation type="submission" date="2011-12" db="EMBL/GenBank/DDBJ databases">
        <title>The Draft Genome of Lepisosteus oculatus.</title>
        <authorList>
            <consortium name="The Broad Institute Genome Assembly &amp; Analysis Group"/>
            <consortium name="Computational R&amp;D Group"/>
            <consortium name="and Sequencing Platform"/>
            <person name="Di Palma F."/>
            <person name="Alfoldi J."/>
            <person name="Johnson J."/>
            <person name="Berlin A."/>
            <person name="Gnerre S."/>
            <person name="Jaffe D."/>
            <person name="MacCallum I."/>
            <person name="Young S."/>
            <person name="Walker B.J."/>
            <person name="Lander E.S."/>
            <person name="Lindblad-Toh K."/>
        </authorList>
    </citation>
    <scope>NUCLEOTIDE SEQUENCE [LARGE SCALE GENOMIC DNA]</scope>
</reference>
<dbReference type="PANTHER" id="PTHR46767">
    <property type="entry name" value="LIM DOMAIN ONLY PROTEIN 7"/>
    <property type="match status" value="1"/>
</dbReference>
<dbReference type="FunFam" id="1.10.418.10:FF:000038">
    <property type="entry name" value="LIM and calponin homology domains-containing protein 1"/>
    <property type="match status" value="1"/>
</dbReference>
<dbReference type="Pfam" id="PF15949">
    <property type="entry name" value="DUF4757"/>
    <property type="match status" value="2"/>
</dbReference>
<dbReference type="OMA" id="LYCNNCY"/>
<evidence type="ECO:0000259" key="6">
    <source>
        <dbReference type="PROSITE" id="PS50021"/>
    </source>
</evidence>
<feature type="region of interest" description="Disordered" evidence="5">
    <location>
        <begin position="866"/>
        <end position="1033"/>
    </location>
</feature>
<evidence type="ECO:0000313" key="10">
    <source>
        <dbReference type="Proteomes" id="UP000018468"/>
    </source>
</evidence>
<dbReference type="InterPro" id="IPR036872">
    <property type="entry name" value="CH_dom_sf"/>
</dbReference>
<dbReference type="GeneTree" id="ENSGT00950000183159"/>
<feature type="compositionally biased region" description="Basic and acidic residues" evidence="5">
    <location>
        <begin position="1614"/>
        <end position="1623"/>
    </location>
</feature>
<feature type="domain" description="Calponin-homology (CH)" evidence="6">
    <location>
        <begin position="1"/>
        <end position="108"/>
    </location>
</feature>
<dbReference type="FunFam" id="2.10.110.10:FF:000041">
    <property type="entry name" value="LIM and calponin homology domains 1"/>
    <property type="match status" value="1"/>
</dbReference>
<feature type="compositionally biased region" description="Basic and acidic residues" evidence="5">
    <location>
        <begin position="1376"/>
        <end position="1410"/>
    </location>
</feature>
<dbReference type="Pfam" id="PF00412">
    <property type="entry name" value="LIM"/>
    <property type="match status" value="1"/>
</dbReference>
<dbReference type="STRING" id="7918.ENSLOCP00000014043"/>
<feature type="compositionally biased region" description="Acidic residues" evidence="5">
    <location>
        <begin position="274"/>
        <end position="284"/>
    </location>
</feature>
<feature type="compositionally biased region" description="Low complexity" evidence="5">
    <location>
        <begin position="1092"/>
        <end position="1101"/>
    </location>
</feature>
<dbReference type="InterPro" id="IPR001715">
    <property type="entry name" value="CH_dom"/>
</dbReference>
<feature type="region of interest" description="Disordered" evidence="5">
    <location>
        <begin position="173"/>
        <end position="196"/>
    </location>
</feature>
<reference evidence="9" key="3">
    <citation type="submission" date="2025-09" db="UniProtKB">
        <authorList>
            <consortium name="Ensembl"/>
        </authorList>
    </citation>
    <scope>IDENTIFICATION</scope>
</reference>